<accession>A0A976M518</accession>
<evidence type="ECO:0000313" key="2">
    <source>
        <dbReference type="EMBL" id="UKJ88592.2"/>
    </source>
</evidence>
<evidence type="ECO:0000256" key="1">
    <source>
        <dbReference type="SAM" id="MobiDB-lite"/>
    </source>
</evidence>
<sequence length="853" mass="100590">MDDYLAAFSSIVSDRVRYYELVKITIHTSSRKSYILIADRSIFFVTFDLGGVIKNSKIEYDNIKDIVLGEFGNKITLKLNKSPTPLKNESDLGVYEIIIETPDYTTLYDKIKIAIDTDYMIKHFNEPKNGSKVTLESNETILPFYKYKKVTFGGYYFFLKKSFKDTSFNTMYSRRYEDDRGVSMTVNIRDPFPIYCMEHDDPFDLYNYTRRFIDEVKIVQQPIPTSDSDEANTNEIDDRNLYEILRDEIYYKKMNLNEDVAKWSCYHVLLRTQDKFICYFILRRLFIPPLLDTCQDILVRFDLVITPNSMINICNYWNEFCLIVNSFTSNTSHFTWNKELIELRVNNLRFKNEMYKSLKIHFNIVPSYFNLVKGFVVSVLKLLPMQAIDQYIIYKLNDNIDVYTDEPLEYVYQIIHYVYGSDYSNQAIINKFKMRLADFIAFTMDELVIGNQLLLHIIVENLSVVDTGSRRKIESALIFLMHFRSLNFNEKYTDNLFNDIFDRYYQPHDEPQHPNEEVTQPTTDAPQKRKDIDWNSITFNYYATSRLLEEGFINVLFHSEKIEDNGYILFICTLIEKYNDYNLHKRIIRNMLKLPIPLEDVYLPIIPSLVHILKNTGNEKQIMLILSLLINFSYHNDKAKELMINNNIAIVLNNFVLLENECLLLTLKLILNLTKVNMHQIVFIQTGLLFNLIVALQKYCNGNRDHIELISYIAAIIGHLYNTHVNLQLNKWEYIVDVMLYVYSNYKGTVEQFNNILFCISKVINTRKLSLKVGKQLIRILLLNLSFVRDNNYIVNIFELLIKLANYVPNCLIMIENNVTQILEELDVKIDIIVQFSIKLSNKIRRKTIHCNI</sequence>
<dbReference type="EMBL" id="CP056066">
    <property type="protein sequence ID" value="UKJ88592.2"/>
    <property type="molecule type" value="Genomic_DNA"/>
</dbReference>
<dbReference type="InterPro" id="IPR016024">
    <property type="entry name" value="ARM-type_fold"/>
</dbReference>
<gene>
    <name evidence="2" type="ORF">MACJ_001836</name>
</gene>
<protein>
    <submittedName>
        <fullName evidence="2">Uncharacterized protein</fullName>
    </submittedName>
</protein>
<dbReference type="SUPFAM" id="SSF48371">
    <property type="entry name" value="ARM repeat"/>
    <property type="match status" value="1"/>
</dbReference>
<evidence type="ECO:0000313" key="3">
    <source>
        <dbReference type="Proteomes" id="UP000244803"/>
    </source>
</evidence>
<name>A0A976M518_THEOR</name>
<dbReference type="AlphaFoldDB" id="A0A976M518"/>
<reference evidence="2" key="1">
    <citation type="submission" date="2022-07" db="EMBL/GenBank/DDBJ databases">
        <title>Evaluation of T. orientalis genome assembly methods using nanopore sequencing and analysis of variation between genomes.</title>
        <authorList>
            <person name="Yam J."/>
            <person name="Micallef M.L."/>
            <person name="Liu M."/>
            <person name="Djordjevic S.P."/>
            <person name="Bogema D.R."/>
            <person name="Jenkins C."/>
        </authorList>
    </citation>
    <scope>NUCLEOTIDE SEQUENCE</scope>
    <source>
        <strain evidence="2">Fish Creek</strain>
    </source>
</reference>
<proteinExistence type="predicted"/>
<dbReference type="Proteomes" id="UP000244803">
    <property type="component" value="Chromosome 3"/>
</dbReference>
<organism evidence="2 3">
    <name type="scientific">Theileria orientalis</name>
    <dbReference type="NCBI Taxonomy" id="68886"/>
    <lineage>
        <taxon>Eukaryota</taxon>
        <taxon>Sar</taxon>
        <taxon>Alveolata</taxon>
        <taxon>Apicomplexa</taxon>
        <taxon>Aconoidasida</taxon>
        <taxon>Piroplasmida</taxon>
        <taxon>Theileriidae</taxon>
        <taxon>Theileria</taxon>
    </lineage>
</organism>
<dbReference type="OrthoDB" id="361627at2759"/>
<feature type="region of interest" description="Disordered" evidence="1">
    <location>
        <begin position="508"/>
        <end position="528"/>
    </location>
</feature>